<dbReference type="PANTHER" id="PTHR42051">
    <property type="entry name" value="MEIOTICALLY UP-REGULATED PROTEIN PB1A10.08"/>
    <property type="match status" value="1"/>
</dbReference>
<feature type="region of interest" description="Disordered" evidence="1">
    <location>
        <begin position="403"/>
        <end position="454"/>
    </location>
</feature>
<feature type="compositionally biased region" description="Low complexity" evidence="1">
    <location>
        <begin position="218"/>
        <end position="231"/>
    </location>
</feature>
<name>A0A6G1GJX9_9PEZI</name>
<feature type="compositionally biased region" description="Polar residues" evidence="1">
    <location>
        <begin position="365"/>
        <end position="375"/>
    </location>
</feature>
<organism evidence="2 3">
    <name type="scientific">Aulographum hederae CBS 113979</name>
    <dbReference type="NCBI Taxonomy" id="1176131"/>
    <lineage>
        <taxon>Eukaryota</taxon>
        <taxon>Fungi</taxon>
        <taxon>Dikarya</taxon>
        <taxon>Ascomycota</taxon>
        <taxon>Pezizomycotina</taxon>
        <taxon>Dothideomycetes</taxon>
        <taxon>Pleosporomycetidae</taxon>
        <taxon>Aulographales</taxon>
        <taxon>Aulographaceae</taxon>
    </lineage>
</organism>
<feature type="compositionally biased region" description="Low complexity" evidence="1">
    <location>
        <begin position="194"/>
        <end position="209"/>
    </location>
</feature>
<sequence>MMVPRSYMFQTSQRQPSPDRVQKEKPAMGYATARPRTTSPKRPDIRPVSLLRKTSEPVIVPSKPVSIPTQPATPNNIPPTTPEVHAARSRSQHSVRRRHGVEENHKPDAMPPAVAALLAVTSIPPRNPAGRRKTSTGTFTRVSIDELMQEWRAEDIPTPSLGSSPLDILLETPDETPSSDEVSINEVDEKERPLITSRSLSSTSLSSIPELDPDDRSLSSWSSPSTPSSMSRRYRKEKPKMTLSSPVPEDSVLDHPLLSPLPEYPKDNSDVFSISSSSSSSLSSASNERKPVHPKRKHSTFKSNLTASFQALKSAAKSFSNFTAPSVPPDDLLTRSLLSPPRFASEMRPKPVEGVPTPELRRYLNPSSSRSSQTQIHIQTIPEESSEFSIEQLQEALSLSDTADYASHNPDTPMIQMQTYSRNGKSTQKKKAKGGVDPNSEFGKAVSSVRQREPRENSDFLRVIVLEMNMRREGKLDPKAGGRAKIWLPPRKAGSGGAAAVEGEKGVPRRWRGVSA</sequence>
<dbReference type="EMBL" id="ML977203">
    <property type="protein sequence ID" value="KAF1981246.1"/>
    <property type="molecule type" value="Genomic_DNA"/>
</dbReference>
<dbReference type="OrthoDB" id="4181307at2759"/>
<dbReference type="PANTHER" id="PTHR42051:SF1">
    <property type="entry name" value="MEIOTICALLY UP-REGULATED PROTEIN PB1A10.08"/>
    <property type="match status" value="1"/>
</dbReference>
<dbReference type="AlphaFoldDB" id="A0A6G1GJX9"/>
<accession>A0A6G1GJX9</accession>
<feature type="compositionally biased region" description="Low complexity" evidence="1">
    <location>
        <begin position="273"/>
        <end position="286"/>
    </location>
</feature>
<keyword evidence="3" id="KW-1185">Reference proteome</keyword>
<feature type="region of interest" description="Disordered" evidence="1">
    <location>
        <begin position="340"/>
        <end position="375"/>
    </location>
</feature>
<feature type="region of interest" description="Disordered" evidence="1">
    <location>
        <begin position="475"/>
        <end position="516"/>
    </location>
</feature>
<proteinExistence type="predicted"/>
<dbReference type="Proteomes" id="UP000800041">
    <property type="component" value="Unassembled WGS sequence"/>
</dbReference>
<feature type="region of interest" description="Disordered" evidence="1">
    <location>
        <begin position="1"/>
        <end position="97"/>
    </location>
</feature>
<evidence type="ECO:0000256" key="1">
    <source>
        <dbReference type="SAM" id="MobiDB-lite"/>
    </source>
</evidence>
<evidence type="ECO:0000313" key="3">
    <source>
        <dbReference type="Proteomes" id="UP000800041"/>
    </source>
</evidence>
<reference evidence="2" key="1">
    <citation type="journal article" date="2020" name="Stud. Mycol.">
        <title>101 Dothideomycetes genomes: a test case for predicting lifestyles and emergence of pathogens.</title>
        <authorList>
            <person name="Haridas S."/>
            <person name="Albert R."/>
            <person name="Binder M."/>
            <person name="Bloem J."/>
            <person name="Labutti K."/>
            <person name="Salamov A."/>
            <person name="Andreopoulos B."/>
            <person name="Baker S."/>
            <person name="Barry K."/>
            <person name="Bills G."/>
            <person name="Bluhm B."/>
            <person name="Cannon C."/>
            <person name="Castanera R."/>
            <person name="Culley D."/>
            <person name="Daum C."/>
            <person name="Ezra D."/>
            <person name="Gonzalez J."/>
            <person name="Henrissat B."/>
            <person name="Kuo A."/>
            <person name="Liang C."/>
            <person name="Lipzen A."/>
            <person name="Lutzoni F."/>
            <person name="Magnuson J."/>
            <person name="Mondo S."/>
            <person name="Nolan M."/>
            <person name="Ohm R."/>
            <person name="Pangilinan J."/>
            <person name="Park H.-J."/>
            <person name="Ramirez L."/>
            <person name="Alfaro M."/>
            <person name="Sun H."/>
            <person name="Tritt A."/>
            <person name="Yoshinaga Y."/>
            <person name="Zwiers L.-H."/>
            <person name="Turgeon B."/>
            <person name="Goodwin S."/>
            <person name="Spatafora J."/>
            <person name="Crous P."/>
            <person name="Grigoriev I."/>
        </authorList>
    </citation>
    <scope>NUCLEOTIDE SEQUENCE</scope>
    <source>
        <strain evidence="2">CBS 113979</strain>
    </source>
</reference>
<gene>
    <name evidence="2" type="ORF">K402DRAFT_425536</name>
</gene>
<dbReference type="InterPro" id="IPR034443">
    <property type="entry name" value="PB1A10.08"/>
</dbReference>
<feature type="region of interest" description="Disordered" evidence="1">
    <location>
        <begin position="156"/>
        <end position="303"/>
    </location>
</feature>
<feature type="compositionally biased region" description="Polar residues" evidence="1">
    <location>
        <begin position="415"/>
        <end position="426"/>
    </location>
</feature>
<feature type="compositionally biased region" description="Basic residues" evidence="1">
    <location>
        <begin position="87"/>
        <end position="97"/>
    </location>
</feature>
<protein>
    <submittedName>
        <fullName evidence="2">Uncharacterized protein</fullName>
    </submittedName>
</protein>
<evidence type="ECO:0000313" key="2">
    <source>
        <dbReference type="EMBL" id="KAF1981246.1"/>
    </source>
</evidence>
<feature type="compositionally biased region" description="Low complexity" evidence="1">
    <location>
        <begin position="57"/>
        <end position="75"/>
    </location>
</feature>